<reference evidence="2" key="1">
    <citation type="journal article" date="2010" name="Genome Res.">
        <title>Population genomic sequencing of Coccidioides fungi reveals recent hybridization and transposon control.</title>
        <authorList>
            <person name="Neafsey D.E."/>
            <person name="Barker B.M."/>
            <person name="Sharpton T.J."/>
            <person name="Stajich J.E."/>
            <person name="Park D.J."/>
            <person name="Whiston E."/>
            <person name="Hung C.-Y."/>
            <person name="McMahan C."/>
            <person name="White J."/>
            <person name="Sykes S."/>
            <person name="Heiman D."/>
            <person name="Young S."/>
            <person name="Zeng Q."/>
            <person name="Abouelleil A."/>
            <person name="Aftuck L."/>
            <person name="Bessette D."/>
            <person name="Brown A."/>
            <person name="FitzGerald M."/>
            <person name="Lui A."/>
            <person name="Macdonald J.P."/>
            <person name="Priest M."/>
            <person name="Orbach M.J."/>
            <person name="Galgiani J.N."/>
            <person name="Kirkland T.N."/>
            <person name="Cole G.T."/>
            <person name="Birren B.W."/>
            <person name="Henn M.R."/>
            <person name="Taylor J.W."/>
            <person name="Rounsley S.D."/>
        </authorList>
    </citation>
    <scope>NUCLEOTIDE SEQUENCE [LARGE SCALE GENOMIC DNA]</scope>
    <source>
        <strain evidence="2">RMSCC 3703</strain>
    </source>
</reference>
<proteinExistence type="predicted"/>
<protein>
    <submittedName>
        <fullName evidence="1">Uncharacterized protein</fullName>
    </submittedName>
</protein>
<dbReference type="Proteomes" id="UP000054559">
    <property type="component" value="Unassembled WGS sequence"/>
</dbReference>
<accession>A0A0J8TJD2</accession>
<gene>
    <name evidence="1" type="ORF">CISG_10219</name>
</gene>
<name>A0A0J8TJD2_COCIT</name>
<sequence length="163" mass="18188">MGSEPITEISKTSPIEGYWFHICWPPSRKQLINLEPSKECDTLEDFITDTGFGKAPVICNLSCRQYDIFVCGMSATHFAAVSFQLEVKPFDMDDALAQSLGKLKAAKHTKKELETLLETGVLPGTEQAIQYWITFYAEIKASLIHQMTEGLVPMGLGLELDQI</sequence>
<organism evidence="1 2">
    <name type="scientific">Coccidioides immitis RMSCC 3703</name>
    <dbReference type="NCBI Taxonomy" id="454286"/>
    <lineage>
        <taxon>Eukaryota</taxon>
        <taxon>Fungi</taxon>
        <taxon>Dikarya</taxon>
        <taxon>Ascomycota</taxon>
        <taxon>Pezizomycotina</taxon>
        <taxon>Eurotiomycetes</taxon>
        <taxon>Eurotiomycetidae</taxon>
        <taxon>Onygenales</taxon>
        <taxon>Onygenaceae</taxon>
        <taxon>Coccidioides</taxon>
    </lineage>
</organism>
<evidence type="ECO:0000313" key="2">
    <source>
        <dbReference type="Proteomes" id="UP000054559"/>
    </source>
</evidence>
<dbReference type="EMBL" id="DS268265">
    <property type="protein sequence ID" value="KMU73832.1"/>
    <property type="molecule type" value="Genomic_DNA"/>
</dbReference>
<dbReference type="AlphaFoldDB" id="A0A0J8TJD2"/>
<evidence type="ECO:0000313" key="1">
    <source>
        <dbReference type="EMBL" id="KMU73832.1"/>
    </source>
</evidence>